<organism evidence="3 4">
    <name type="scientific">Oceanospirillum sediminis</name>
    <dbReference type="NCBI Taxonomy" id="2760088"/>
    <lineage>
        <taxon>Bacteria</taxon>
        <taxon>Pseudomonadati</taxon>
        <taxon>Pseudomonadota</taxon>
        <taxon>Gammaproteobacteria</taxon>
        <taxon>Oceanospirillales</taxon>
        <taxon>Oceanospirillaceae</taxon>
        <taxon>Oceanospirillum</taxon>
    </lineage>
</organism>
<name>A0A839IXZ6_9GAMM</name>
<dbReference type="AlphaFoldDB" id="A0A839IXZ6"/>
<feature type="non-terminal residue" evidence="3">
    <location>
        <position position="1"/>
    </location>
</feature>
<dbReference type="Gene3D" id="3.65.10.10">
    <property type="entry name" value="Enolpyruvate transferase domain"/>
    <property type="match status" value="1"/>
</dbReference>
<protein>
    <submittedName>
        <fullName evidence="3">3-phosphoshikimate 1-carboxyvinyltransferase</fullName>
    </submittedName>
</protein>
<dbReference type="EMBL" id="JACJFM010000266">
    <property type="protein sequence ID" value="MBB1489841.1"/>
    <property type="molecule type" value="Genomic_DNA"/>
</dbReference>
<dbReference type="SUPFAM" id="SSF55205">
    <property type="entry name" value="EPT/RTPC-like"/>
    <property type="match status" value="1"/>
</dbReference>
<dbReference type="GO" id="GO:0009423">
    <property type="term" value="P:chorismate biosynthetic process"/>
    <property type="evidence" value="ECO:0007669"/>
    <property type="project" value="TreeGrafter"/>
</dbReference>
<evidence type="ECO:0000313" key="4">
    <source>
        <dbReference type="Proteomes" id="UP000565262"/>
    </source>
</evidence>
<dbReference type="InterPro" id="IPR013792">
    <property type="entry name" value="RNA3'P_cycl/enolpyr_Trfase_a/b"/>
</dbReference>
<evidence type="ECO:0000256" key="1">
    <source>
        <dbReference type="ARBA" id="ARBA00022679"/>
    </source>
</evidence>
<sequence>PITIHGKRLSKNKVSLHANVSSQYISALLLIASKLENGIELTLVGEITSVPYIKMTLSLLNEIGIETSFKNNVIKVHPSKAQPKPLTVESDWSSASYFFSIVAISDVGTEIT</sequence>
<gene>
    <name evidence="3" type="ORF">H4O21_24870</name>
</gene>
<comment type="caution">
    <text evidence="3">The sequence shown here is derived from an EMBL/GenBank/DDBJ whole genome shotgun (WGS) entry which is preliminary data.</text>
</comment>
<dbReference type="Pfam" id="PF00275">
    <property type="entry name" value="EPSP_synthase"/>
    <property type="match status" value="1"/>
</dbReference>
<feature type="non-terminal residue" evidence="3">
    <location>
        <position position="112"/>
    </location>
</feature>
<dbReference type="InterPro" id="IPR001986">
    <property type="entry name" value="Enolpyruvate_Tfrase_dom"/>
</dbReference>
<proteinExistence type="predicted"/>
<keyword evidence="1 3" id="KW-0808">Transferase</keyword>
<evidence type="ECO:0000259" key="2">
    <source>
        <dbReference type="Pfam" id="PF00275"/>
    </source>
</evidence>
<dbReference type="InterPro" id="IPR036968">
    <property type="entry name" value="Enolpyruvate_Tfrase_sf"/>
</dbReference>
<dbReference type="GO" id="GO:0003866">
    <property type="term" value="F:3-phosphoshikimate 1-carboxyvinyltransferase activity"/>
    <property type="evidence" value="ECO:0007669"/>
    <property type="project" value="TreeGrafter"/>
</dbReference>
<reference evidence="3 4" key="1">
    <citation type="submission" date="2020-08" db="EMBL/GenBank/DDBJ databases">
        <title>Oceanospirillum sp. nov. isolated from marine sediment.</title>
        <authorList>
            <person name="Ji X."/>
        </authorList>
    </citation>
    <scope>NUCLEOTIDE SEQUENCE [LARGE SCALE GENOMIC DNA]</scope>
    <source>
        <strain evidence="3 4">D5</strain>
    </source>
</reference>
<evidence type="ECO:0000313" key="3">
    <source>
        <dbReference type="EMBL" id="MBB1489841.1"/>
    </source>
</evidence>
<keyword evidence="4" id="KW-1185">Reference proteome</keyword>
<accession>A0A839IXZ6</accession>
<feature type="domain" description="Enolpyruvate transferase" evidence="2">
    <location>
        <begin position="1"/>
        <end position="106"/>
    </location>
</feature>
<dbReference type="PANTHER" id="PTHR21090:SF5">
    <property type="entry name" value="PENTAFUNCTIONAL AROM POLYPEPTIDE"/>
    <property type="match status" value="1"/>
</dbReference>
<dbReference type="PANTHER" id="PTHR21090">
    <property type="entry name" value="AROM/DEHYDROQUINATE SYNTHASE"/>
    <property type="match status" value="1"/>
</dbReference>
<dbReference type="Proteomes" id="UP000565262">
    <property type="component" value="Unassembled WGS sequence"/>
</dbReference>